<evidence type="ECO:0000313" key="1">
    <source>
        <dbReference type="EMBL" id="PNX66497.1"/>
    </source>
</evidence>
<dbReference type="AlphaFoldDB" id="A0A2K3KJP2"/>
<accession>A0A2K3KJP2</accession>
<comment type="caution">
    <text evidence="1">The sequence shown here is derived from an EMBL/GenBank/DDBJ whole genome shotgun (WGS) entry which is preliminary data.</text>
</comment>
<sequence>MGGEEEDGFYGGESALRAAQQNPQAFLDTSGRAAPILCAGACQVSVYRPF</sequence>
<organism evidence="1 2">
    <name type="scientific">Trifolium pratense</name>
    <name type="common">Red clover</name>
    <dbReference type="NCBI Taxonomy" id="57577"/>
    <lineage>
        <taxon>Eukaryota</taxon>
        <taxon>Viridiplantae</taxon>
        <taxon>Streptophyta</taxon>
        <taxon>Embryophyta</taxon>
        <taxon>Tracheophyta</taxon>
        <taxon>Spermatophyta</taxon>
        <taxon>Magnoliopsida</taxon>
        <taxon>eudicotyledons</taxon>
        <taxon>Gunneridae</taxon>
        <taxon>Pentapetalae</taxon>
        <taxon>rosids</taxon>
        <taxon>fabids</taxon>
        <taxon>Fabales</taxon>
        <taxon>Fabaceae</taxon>
        <taxon>Papilionoideae</taxon>
        <taxon>50 kb inversion clade</taxon>
        <taxon>NPAAA clade</taxon>
        <taxon>Hologalegina</taxon>
        <taxon>IRL clade</taxon>
        <taxon>Trifolieae</taxon>
        <taxon>Trifolium</taxon>
    </lineage>
</organism>
<evidence type="ECO:0000313" key="2">
    <source>
        <dbReference type="Proteomes" id="UP000236291"/>
    </source>
</evidence>
<dbReference type="EMBL" id="ASHM01194365">
    <property type="protein sequence ID" value="PNX66497.1"/>
    <property type="molecule type" value="Genomic_DNA"/>
</dbReference>
<protein>
    <submittedName>
        <fullName evidence="1">Uncharacterized protein</fullName>
    </submittedName>
</protein>
<gene>
    <name evidence="1" type="ORF">L195_g063079</name>
</gene>
<name>A0A2K3KJP2_TRIPR</name>
<reference evidence="1 2" key="1">
    <citation type="journal article" date="2014" name="Am. J. Bot.">
        <title>Genome assembly and annotation for red clover (Trifolium pratense; Fabaceae).</title>
        <authorList>
            <person name="Istvanek J."/>
            <person name="Jaros M."/>
            <person name="Krenek A."/>
            <person name="Repkova J."/>
        </authorList>
    </citation>
    <scope>NUCLEOTIDE SEQUENCE [LARGE SCALE GENOMIC DNA]</scope>
    <source>
        <strain evidence="2">cv. Tatra</strain>
        <tissue evidence="1">Young leaves</tissue>
    </source>
</reference>
<proteinExistence type="predicted"/>
<reference evidence="1 2" key="2">
    <citation type="journal article" date="2017" name="Front. Plant Sci.">
        <title>Gene Classification and Mining of Molecular Markers Useful in Red Clover (Trifolium pratense) Breeding.</title>
        <authorList>
            <person name="Istvanek J."/>
            <person name="Dluhosova J."/>
            <person name="Dluhos P."/>
            <person name="Patkova L."/>
            <person name="Nedelnik J."/>
            <person name="Repkova J."/>
        </authorList>
    </citation>
    <scope>NUCLEOTIDE SEQUENCE [LARGE SCALE GENOMIC DNA]</scope>
    <source>
        <strain evidence="2">cv. Tatra</strain>
        <tissue evidence="1">Young leaves</tissue>
    </source>
</reference>
<dbReference type="Proteomes" id="UP000236291">
    <property type="component" value="Unassembled WGS sequence"/>
</dbReference>